<organism evidence="3 4">
    <name type="scientific">Pyxicephalus adspersus</name>
    <name type="common">African bullfrog</name>
    <dbReference type="NCBI Taxonomy" id="30357"/>
    <lineage>
        <taxon>Eukaryota</taxon>
        <taxon>Metazoa</taxon>
        <taxon>Chordata</taxon>
        <taxon>Craniata</taxon>
        <taxon>Vertebrata</taxon>
        <taxon>Euteleostomi</taxon>
        <taxon>Amphibia</taxon>
        <taxon>Batrachia</taxon>
        <taxon>Anura</taxon>
        <taxon>Neobatrachia</taxon>
        <taxon>Ranoidea</taxon>
        <taxon>Pyxicephalidae</taxon>
        <taxon>Pyxicephalinae</taxon>
        <taxon>Pyxicephalus</taxon>
    </lineage>
</organism>
<keyword evidence="4" id="KW-1185">Reference proteome</keyword>
<feature type="domain" description="USP" evidence="2">
    <location>
        <begin position="218"/>
        <end position="527"/>
    </location>
</feature>
<dbReference type="InterPro" id="IPR038765">
    <property type="entry name" value="Papain-like_cys_pep_sf"/>
</dbReference>
<name>A0AAV3ARV8_PYXAD</name>
<keyword evidence="1" id="KW-0963">Cytoplasm</keyword>
<comment type="caution">
    <text evidence="3">The sequence shown here is derived from an EMBL/GenBank/DDBJ whole genome shotgun (WGS) entry which is preliminary data.</text>
</comment>
<sequence>MAAGAAAMTSMNSAPRRPFIVLRELITGKHKIAPGSIGVFLDNDQTRGRILDLPSRPEVSLRKNAVHSLGRRDSSFLYGIGSLPRRLNLFSNEKLFASVCRLQINDVVRVRYQGCAAVGVVTTIWELSSKSGTCELTKLLIEVQLLDGECSENTTPQLKIDASEILTVSSSVQRHLQCRDNENRPDEKDIHSVLEDNFKDPPPIRECDALVKIIGQCNGIQGHYNSCYLDTTLFSLFTFSSVLDYILRSPDVCDAKVQRILREDIVNPLRRTGFVHAENVMKLRKLLRCDSFVKEEKDPEEFLSALLHEVLAVEPLLKIRCNGKIQESNIYQIIVEKDGTLKVPSVQTLMERSFQSYEALKFDQVPSCLILQMPRYGKKYKMFPYIFPSLELDVTNMLYIRSHVCCLCLSPADYECVQCVADPLTTDGHIRQFCQFCERQVHSHKPMSDHKPTMLATHTGASTARHKLELLGVLCIKTNHFVSFVKYGPGKNSWVFFNSMSGKIGTGIGGNVPTVRACPQIGDYLSMSEEEFGAIDFTKMDPLSKRFFSDIYMCIYQSPESTRQCF</sequence>
<proteinExistence type="predicted"/>
<dbReference type="PROSITE" id="PS50235">
    <property type="entry name" value="USP_3"/>
    <property type="match status" value="1"/>
</dbReference>
<evidence type="ECO:0000259" key="2">
    <source>
        <dbReference type="PROSITE" id="PS50235"/>
    </source>
</evidence>
<evidence type="ECO:0000313" key="4">
    <source>
        <dbReference type="Proteomes" id="UP001181693"/>
    </source>
</evidence>
<dbReference type="Gene3D" id="3.90.70.10">
    <property type="entry name" value="Cysteine proteinases"/>
    <property type="match status" value="1"/>
</dbReference>
<dbReference type="InterPro" id="IPR028889">
    <property type="entry name" value="USP"/>
</dbReference>
<evidence type="ECO:0000256" key="1">
    <source>
        <dbReference type="ARBA" id="ARBA00022490"/>
    </source>
</evidence>
<evidence type="ECO:0000313" key="3">
    <source>
        <dbReference type="EMBL" id="DBA27740.1"/>
    </source>
</evidence>
<dbReference type="PANTHER" id="PTHR11830">
    <property type="entry name" value="40S RIBOSOMAL PROTEIN S3A"/>
    <property type="match status" value="1"/>
</dbReference>
<dbReference type="Proteomes" id="UP001181693">
    <property type="component" value="Unassembled WGS sequence"/>
</dbReference>
<reference evidence="3" key="1">
    <citation type="thesis" date="2020" institute="ProQuest LLC" country="789 East Eisenhower Parkway, Ann Arbor, MI, USA">
        <title>Comparative Genomics and Chromosome Evolution.</title>
        <authorList>
            <person name="Mudd A.B."/>
        </authorList>
    </citation>
    <scope>NUCLEOTIDE SEQUENCE</scope>
    <source>
        <strain evidence="3">1538</strain>
        <tissue evidence="3">Blood</tissue>
    </source>
</reference>
<dbReference type="SUPFAM" id="SSF54001">
    <property type="entry name" value="Cysteine proteinases"/>
    <property type="match status" value="1"/>
</dbReference>
<dbReference type="AlphaFoldDB" id="A0AAV3ARV8"/>
<accession>A0AAV3ARV8</accession>
<dbReference type="EMBL" id="DYDO01000003">
    <property type="protein sequence ID" value="DBA27740.1"/>
    <property type="molecule type" value="Genomic_DNA"/>
</dbReference>
<gene>
    <name evidence="3" type="ORF">GDO54_008205</name>
</gene>
<protein>
    <recommendedName>
        <fullName evidence="2">USP domain-containing protein</fullName>
    </recommendedName>
</protein>